<protein>
    <submittedName>
        <fullName evidence="4">Phosphate transport system substrate-binding protein</fullName>
    </submittedName>
</protein>
<comment type="caution">
    <text evidence="4">The sequence shown here is derived from an EMBL/GenBank/DDBJ whole genome shotgun (WGS) entry which is preliminary data.</text>
</comment>
<feature type="chain" id="PRO_5032879715" evidence="2">
    <location>
        <begin position="24"/>
        <end position="346"/>
    </location>
</feature>
<keyword evidence="1 2" id="KW-0732">Signal</keyword>
<dbReference type="Gene3D" id="3.40.190.10">
    <property type="entry name" value="Periplasmic binding protein-like II"/>
    <property type="match status" value="2"/>
</dbReference>
<evidence type="ECO:0000256" key="1">
    <source>
        <dbReference type="ARBA" id="ARBA00022729"/>
    </source>
</evidence>
<dbReference type="EMBL" id="JACHOV010000011">
    <property type="protein sequence ID" value="MBB4642527.1"/>
    <property type="molecule type" value="Genomic_DNA"/>
</dbReference>
<evidence type="ECO:0000259" key="3">
    <source>
        <dbReference type="Pfam" id="PF12849"/>
    </source>
</evidence>
<proteinExistence type="predicted"/>
<sequence length="346" mass="37083">MNLRTKLVLAVTVAAVSFVPANAQMRRNIRIVGSSTVYPFSKAVAEKFAAANRNVPAPVVESTGTGAGAKLFCAGVGAQHPDILDASRRLKLSEFKTCNANGVSQITEVQVGLDGLSLAQATGGQLRNLSVKDVYMAIAAQPFGKPNKAKTWKDVNASLPAIPIRVYGPPTTSGTRSSIEDLLMNPVCDTNPAVAAMKKTNEARYNKICKDIREDGAYINTGENDNLIVQKLSSDPVAVGFFGYSYLEENLNRLRGISLNGVAPSYQTISSFKYPGARALYIYIKNAHLQAIPGIRQYAAQYVRDTAFGPKGYLPPLGLVASPEAERVRAQRMATSMTPINAAGLK</sequence>
<dbReference type="InterPro" id="IPR024370">
    <property type="entry name" value="PBP_domain"/>
</dbReference>
<keyword evidence="5" id="KW-1185">Reference proteome</keyword>
<name>A0A840HY56_9SPHN</name>
<reference evidence="4 5" key="1">
    <citation type="submission" date="2020-08" db="EMBL/GenBank/DDBJ databases">
        <title>Genomic Encyclopedia of Type Strains, Phase IV (KMG-IV): sequencing the most valuable type-strain genomes for metagenomic binning, comparative biology and taxonomic classification.</title>
        <authorList>
            <person name="Goeker M."/>
        </authorList>
    </citation>
    <scope>NUCLEOTIDE SEQUENCE [LARGE SCALE GENOMIC DNA]</scope>
    <source>
        <strain evidence="4 5">DSM 7465</strain>
    </source>
</reference>
<dbReference type="InterPro" id="IPR050811">
    <property type="entry name" value="Phosphate_ABC_transporter"/>
</dbReference>
<accession>A0A840HY56</accession>
<evidence type="ECO:0000256" key="2">
    <source>
        <dbReference type="SAM" id="SignalP"/>
    </source>
</evidence>
<dbReference type="RefSeq" id="WP_184476703.1">
    <property type="nucleotide sequence ID" value="NZ_JACHOV010000011.1"/>
</dbReference>
<dbReference type="PANTHER" id="PTHR30570:SF1">
    <property type="entry name" value="PHOSPHATE-BINDING PROTEIN PSTS"/>
    <property type="match status" value="1"/>
</dbReference>
<evidence type="ECO:0000313" key="4">
    <source>
        <dbReference type="EMBL" id="MBB4642527.1"/>
    </source>
</evidence>
<feature type="signal peptide" evidence="2">
    <location>
        <begin position="1"/>
        <end position="23"/>
    </location>
</feature>
<evidence type="ECO:0000313" key="5">
    <source>
        <dbReference type="Proteomes" id="UP000575068"/>
    </source>
</evidence>
<dbReference type="PANTHER" id="PTHR30570">
    <property type="entry name" value="PERIPLASMIC PHOSPHATE BINDING COMPONENT OF PHOSPHATE ABC TRANSPORTER"/>
    <property type="match status" value="1"/>
</dbReference>
<dbReference type="SUPFAM" id="SSF53850">
    <property type="entry name" value="Periplasmic binding protein-like II"/>
    <property type="match status" value="1"/>
</dbReference>
<feature type="domain" description="PBP" evidence="3">
    <location>
        <begin position="22"/>
        <end position="300"/>
    </location>
</feature>
<dbReference type="Pfam" id="PF12849">
    <property type="entry name" value="PBP_like_2"/>
    <property type="match status" value="1"/>
</dbReference>
<organism evidence="4 5">
    <name type="scientific">Rhizorhapis suberifaciens</name>
    <name type="common">corky root of lettuce</name>
    <dbReference type="NCBI Taxonomy" id="13656"/>
    <lineage>
        <taxon>Bacteria</taxon>
        <taxon>Pseudomonadati</taxon>
        <taxon>Pseudomonadota</taxon>
        <taxon>Alphaproteobacteria</taxon>
        <taxon>Sphingomonadales</taxon>
        <taxon>Sphingomonadaceae</taxon>
        <taxon>Rhizorhapis</taxon>
    </lineage>
</organism>
<dbReference type="Proteomes" id="UP000575068">
    <property type="component" value="Unassembled WGS sequence"/>
</dbReference>
<dbReference type="AlphaFoldDB" id="A0A840HY56"/>
<gene>
    <name evidence="4" type="ORF">HNQ99_002858</name>
</gene>